<dbReference type="CDD" id="cd00229">
    <property type="entry name" value="SGNH_hydrolase"/>
    <property type="match status" value="1"/>
</dbReference>
<gene>
    <name evidence="1" type="ORF">UV54_C0011G0002</name>
</gene>
<dbReference type="EMBL" id="LCEW01000011">
    <property type="protein sequence ID" value="KKS80270.1"/>
    <property type="molecule type" value="Genomic_DNA"/>
</dbReference>
<dbReference type="Pfam" id="PF00657">
    <property type="entry name" value="Lipase_GDSL"/>
    <property type="match status" value="1"/>
</dbReference>
<proteinExistence type="predicted"/>
<dbReference type="SUPFAM" id="SSF52266">
    <property type="entry name" value="SGNH hydrolase"/>
    <property type="match status" value="1"/>
</dbReference>
<dbReference type="STRING" id="1618369.UV54_C0011G0002"/>
<comment type="caution">
    <text evidence="1">The sequence shown here is derived from an EMBL/GenBank/DDBJ whole genome shotgun (WGS) entry which is preliminary data.</text>
</comment>
<reference evidence="1 2" key="1">
    <citation type="journal article" date="2015" name="Nature">
        <title>rRNA introns, odd ribosomes, and small enigmatic genomes across a large radiation of phyla.</title>
        <authorList>
            <person name="Brown C.T."/>
            <person name="Hug L.A."/>
            <person name="Thomas B.C."/>
            <person name="Sharon I."/>
            <person name="Castelle C.J."/>
            <person name="Singh A."/>
            <person name="Wilkins M.J."/>
            <person name="Williams K.H."/>
            <person name="Banfield J.F."/>
        </authorList>
    </citation>
    <scope>NUCLEOTIDE SEQUENCE [LARGE SCALE GENOMIC DNA]</scope>
</reference>
<dbReference type="Gene3D" id="3.40.50.1110">
    <property type="entry name" value="SGNH hydrolase"/>
    <property type="match status" value="1"/>
</dbReference>
<evidence type="ECO:0000313" key="1">
    <source>
        <dbReference type="EMBL" id="KKS80270.1"/>
    </source>
</evidence>
<dbReference type="PANTHER" id="PTHR30383">
    <property type="entry name" value="THIOESTERASE 1/PROTEASE 1/LYSOPHOSPHOLIPASE L1"/>
    <property type="match status" value="1"/>
</dbReference>
<evidence type="ECO:0000313" key="2">
    <source>
        <dbReference type="Proteomes" id="UP000034213"/>
    </source>
</evidence>
<name>A0A0G1C3N3_9BACT</name>
<sequence length="307" mass="34039">MNIGKKNSFIFSLGLVIGVLLVGGLRINQQEFLSPVGGKTIELVEPQEIIIPARTAKAQGQVQGMMVEKTAETEKPLKQSSAEKTNTRLKGEYRIAILGDSMVDTAGTGFFGLEKRLNDYYSQTDVKIFNYGAGATDLEYGLFRLTNDYQYLGKTVPALLKVEPDIVIVESMAYNHWSDTKEDLDRQWLTMGKIVDTIKKDSAAEVVFLTTIAPNTKVYAKNIDGLNLTEEDRLNRVKTVRMYIKNMINFSGSQGVPLINIYQASLGAGGEGKLKYISEDGLHLSEQGHKLTAEMIFDYLKGFIGTD</sequence>
<dbReference type="AlphaFoldDB" id="A0A0G1C3N3"/>
<dbReference type="InterPro" id="IPR001087">
    <property type="entry name" value="GDSL"/>
</dbReference>
<protein>
    <submittedName>
        <fullName evidence="1">Uncharacterized protein</fullName>
    </submittedName>
</protein>
<dbReference type="InterPro" id="IPR051532">
    <property type="entry name" value="Ester_Hydrolysis_Enzymes"/>
</dbReference>
<organism evidence="1 2">
    <name type="scientific">Candidatus Beckwithbacteria bacterium GW2011_GWA2_43_10</name>
    <dbReference type="NCBI Taxonomy" id="1618369"/>
    <lineage>
        <taxon>Bacteria</taxon>
        <taxon>Candidatus Beckwithiibacteriota</taxon>
    </lineage>
</organism>
<accession>A0A0G1C3N3</accession>
<dbReference type="InterPro" id="IPR036514">
    <property type="entry name" value="SGNH_hydro_sf"/>
</dbReference>
<dbReference type="Proteomes" id="UP000034213">
    <property type="component" value="Unassembled WGS sequence"/>
</dbReference>